<feature type="non-terminal residue" evidence="2">
    <location>
        <position position="1"/>
    </location>
</feature>
<proteinExistence type="predicted"/>
<dbReference type="EMBL" id="CADCUV010000043">
    <property type="protein sequence ID" value="CAA9396967.1"/>
    <property type="molecule type" value="Genomic_DNA"/>
</dbReference>
<feature type="region of interest" description="Disordered" evidence="1">
    <location>
        <begin position="1"/>
        <end position="22"/>
    </location>
</feature>
<feature type="non-terminal residue" evidence="2">
    <location>
        <position position="82"/>
    </location>
</feature>
<evidence type="ECO:0000313" key="2">
    <source>
        <dbReference type="EMBL" id="CAA9396967.1"/>
    </source>
</evidence>
<reference evidence="2" key="1">
    <citation type="submission" date="2020-02" db="EMBL/GenBank/DDBJ databases">
        <authorList>
            <person name="Meier V. D."/>
        </authorList>
    </citation>
    <scope>NUCLEOTIDE SEQUENCE</scope>
    <source>
        <strain evidence="2">AVDCRST_MAG22</strain>
    </source>
</reference>
<accession>A0A6J4NTQ6</accession>
<evidence type="ECO:0000256" key="1">
    <source>
        <dbReference type="SAM" id="MobiDB-lite"/>
    </source>
</evidence>
<feature type="compositionally biased region" description="Basic and acidic residues" evidence="1">
    <location>
        <begin position="1"/>
        <end position="11"/>
    </location>
</feature>
<organism evidence="2">
    <name type="scientific">uncultured Rubrobacteraceae bacterium</name>
    <dbReference type="NCBI Taxonomy" id="349277"/>
    <lineage>
        <taxon>Bacteria</taxon>
        <taxon>Bacillati</taxon>
        <taxon>Actinomycetota</taxon>
        <taxon>Rubrobacteria</taxon>
        <taxon>Rubrobacterales</taxon>
        <taxon>Rubrobacteraceae</taxon>
        <taxon>environmental samples</taxon>
    </lineage>
</organism>
<sequence>WIEKKDPRSGRAENAGGRWPRRSANWNWCGTGCGPWTRSRSPTPKVTICAPAWTTFTSSGCSRWWRRSSGISGIVPSTPAAV</sequence>
<protein>
    <submittedName>
        <fullName evidence="2">Uncharacterized protein</fullName>
    </submittedName>
</protein>
<gene>
    <name evidence="2" type="ORF">AVDCRST_MAG22-947</name>
</gene>
<dbReference type="AlphaFoldDB" id="A0A6J4NTQ6"/>
<name>A0A6J4NTQ6_9ACTN</name>